<protein>
    <submittedName>
        <fullName evidence="5">Aldo-keto reductase-like protein</fullName>
    </submittedName>
</protein>
<keyword evidence="2" id="KW-0521">NADP</keyword>
<dbReference type="CDD" id="cd19071">
    <property type="entry name" value="AKR_AKR1-5-like"/>
    <property type="match status" value="1"/>
</dbReference>
<comment type="similarity">
    <text evidence="1">Belongs to the aldo/keto reductase family.</text>
</comment>
<evidence type="ECO:0000256" key="1">
    <source>
        <dbReference type="ARBA" id="ARBA00007905"/>
    </source>
</evidence>
<organism evidence="5 6">
    <name type="scientific">Setomelanomma holmii</name>
    <dbReference type="NCBI Taxonomy" id="210430"/>
    <lineage>
        <taxon>Eukaryota</taxon>
        <taxon>Fungi</taxon>
        <taxon>Dikarya</taxon>
        <taxon>Ascomycota</taxon>
        <taxon>Pezizomycotina</taxon>
        <taxon>Dothideomycetes</taxon>
        <taxon>Pleosporomycetidae</taxon>
        <taxon>Pleosporales</taxon>
        <taxon>Pleosporineae</taxon>
        <taxon>Phaeosphaeriaceae</taxon>
        <taxon>Setomelanomma</taxon>
    </lineage>
</organism>
<dbReference type="AlphaFoldDB" id="A0A9P4H5P8"/>
<feature type="domain" description="NADP-dependent oxidoreductase" evidence="4">
    <location>
        <begin position="25"/>
        <end position="217"/>
    </location>
</feature>
<dbReference type="Gene3D" id="3.20.20.100">
    <property type="entry name" value="NADP-dependent oxidoreductase domain"/>
    <property type="match status" value="1"/>
</dbReference>
<evidence type="ECO:0000259" key="4">
    <source>
        <dbReference type="Pfam" id="PF00248"/>
    </source>
</evidence>
<proteinExistence type="inferred from homology"/>
<evidence type="ECO:0000256" key="3">
    <source>
        <dbReference type="ARBA" id="ARBA00023002"/>
    </source>
</evidence>
<accession>A0A9P4H5P8</accession>
<reference evidence="5" key="1">
    <citation type="journal article" date="2020" name="Stud. Mycol.">
        <title>101 Dothideomycetes genomes: a test case for predicting lifestyles and emergence of pathogens.</title>
        <authorList>
            <person name="Haridas S."/>
            <person name="Albert R."/>
            <person name="Binder M."/>
            <person name="Bloem J."/>
            <person name="Labutti K."/>
            <person name="Salamov A."/>
            <person name="Andreopoulos B."/>
            <person name="Baker S."/>
            <person name="Barry K."/>
            <person name="Bills G."/>
            <person name="Bluhm B."/>
            <person name="Cannon C."/>
            <person name="Castanera R."/>
            <person name="Culley D."/>
            <person name="Daum C."/>
            <person name="Ezra D."/>
            <person name="Gonzalez J."/>
            <person name="Henrissat B."/>
            <person name="Kuo A."/>
            <person name="Liang C."/>
            <person name="Lipzen A."/>
            <person name="Lutzoni F."/>
            <person name="Magnuson J."/>
            <person name="Mondo S."/>
            <person name="Nolan M."/>
            <person name="Ohm R."/>
            <person name="Pangilinan J."/>
            <person name="Park H.-J."/>
            <person name="Ramirez L."/>
            <person name="Alfaro M."/>
            <person name="Sun H."/>
            <person name="Tritt A."/>
            <person name="Yoshinaga Y."/>
            <person name="Zwiers L.-H."/>
            <person name="Turgeon B."/>
            <person name="Goodwin S."/>
            <person name="Spatafora J."/>
            <person name="Crous P."/>
            <person name="Grigoriev I."/>
        </authorList>
    </citation>
    <scope>NUCLEOTIDE SEQUENCE</scope>
    <source>
        <strain evidence="5">CBS 110217</strain>
    </source>
</reference>
<evidence type="ECO:0000313" key="6">
    <source>
        <dbReference type="Proteomes" id="UP000799777"/>
    </source>
</evidence>
<evidence type="ECO:0000256" key="2">
    <source>
        <dbReference type="ARBA" id="ARBA00022857"/>
    </source>
</evidence>
<dbReference type="GO" id="GO:0016616">
    <property type="term" value="F:oxidoreductase activity, acting on the CH-OH group of donors, NAD or NADP as acceptor"/>
    <property type="evidence" value="ECO:0007669"/>
    <property type="project" value="UniProtKB-ARBA"/>
</dbReference>
<keyword evidence="6" id="KW-1185">Reference proteome</keyword>
<dbReference type="PANTHER" id="PTHR43827:SF3">
    <property type="entry name" value="NADP-DEPENDENT OXIDOREDUCTASE DOMAIN-CONTAINING PROTEIN"/>
    <property type="match status" value="1"/>
</dbReference>
<comment type="caution">
    <text evidence="5">The sequence shown here is derived from an EMBL/GenBank/DDBJ whole genome shotgun (WGS) entry which is preliminary data.</text>
</comment>
<dbReference type="PANTHER" id="PTHR43827">
    <property type="entry name" value="2,5-DIKETO-D-GLUCONIC ACID REDUCTASE"/>
    <property type="match status" value="1"/>
</dbReference>
<dbReference type="EMBL" id="ML978231">
    <property type="protein sequence ID" value="KAF2027156.1"/>
    <property type="molecule type" value="Genomic_DNA"/>
</dbReference>
<dbReference type="Proteomes" id="UP000799777">
    <property type="component" value="Unassembled WGS sequence"/>
</dbReference>
<name>A0A9P4H5P8_9PLEO</name>
<gene>
    <name evidence="5" type="ORF">EK21DRAFT_72687</name>
</gene>
<evidence type="ECO:0000313" key="5">
    <source>
        <dbReference type="EMBL" id="KAF2027156.1"/>
    </source>
</evidence>
<keyword evidence="3" id="KW-0560">Oxidoreductase</keyword>
<dbReference type="InterPro" id="IPR023210">
    <property type="entry name" value="NADP_OxRdtase_dom"/>
</dbReference>
<dbReference type="InterPro" id="IPR036812">
    <property type="entry name" value="NAD(P)_OxRdtase_dom_sf"/>
</dbReference>
<dbReference type="Pfam" id="PF00248">
    <property type="entry name" value="Aldo_ket_red"/>
    <property type="match status" value="1"/>
</dbReference>
<sequence length="302" mass="34027">MANSTSIQSISRMQDAQPPFIYGTAWKKDQTKRLVKEALVAGFRHVDTAAQPRHYQEHFVGEALREAYAEGIVKREDIYLQTKYTTPAGQDVSNMPYNPSAPLEEQIKTSVASSMSNLRHKRNPKECYVDCLLLHSPLPAIEQTLEAWKLLESYVPNQIRTLGISNVTLPILHTIYENSTIKPSVVQNRFYPQTRYDVPLRAFCAEHDIVYQSFWTLTGNPALLRSKPVVALADAVGVEASVALYTLVMDLGVVVLNGTTSSEHMRNDLEGIAKVRTWAARHLDEWTKINATFEQQIGQPSR</sequence>
<dbReference type="OrthoDB" id="5357513at2759"/>
<dbReference type="SUPFAM" id="SSF51430">
    <property type="entry name" value="NAD(P)-linked oxidoreductase"/>
    <property type="match status" value="1"/>
</dbReference>
<dbReference type="InterPro" id="IPR020471">
    <property type="entry name" value="AKR"/>
</dbReference>